<evidence type="ECO:0000313" key="2">
    <source>
        <dbReference type="EMBL" id="MRG97369.1"/>
    </source>
</evidence>
<keyword evidence="3" id="KW-1185">Reference proteome</keyword>
<organism evidence="2 3">
    <name type="scientific">Polyangium spumosum</name>
    <dbReference type="NCBI Taxonomy" id="889282"/>
    <lineage>
        <taxon>Bacteria</taxon>
        <taxon>Pseudomonadati</taxon>
        <taxon>Myxococcota</taxon>
        <taxon>Polyangia</taxon>
        <taxon>Polyangiales</taxon>
        <taxon>Polyangiaceae</taxon>
        <taxon>Polyangium</taxon>
    </lineage>
</organism>
<dbReference type="RefSeq" id="WP_153824158.1">
    <property type="nucleotide sequence ID" value="NZ_WJIE01000017.1"/>
</dbReference>
<dbReference type="OrthoDB" id="9772594at2"/>
<reference evidence="2 3" key="1">
    <citation type="submission" date="2019-10" db="EMBL/GenBank/DDBJ databases">
        <title>A soil myxobacterium in the family Polyangiaceae.</title>
        <authorList>
            <person name="Li Y."/>
            <person name="Wang J."/>
        </authorList>
    </citation>
    <scope>NUCLEOTIDE SEQUENCE [LARGE SCALE GENOMIC DNA]</scope>
    <source>
        <strain evidence="2 3">DSM 14734</strain>
    </source>
</reference>
<dbReference type="InterPro" id="IPR036188">
    <property type="entry name" value="FAD/NAD-bd_sf"/>
</dbReference>
<gene>
    <name evidence="2" type="ORF">GF068_36400</name>
</gene>
<dbReference type="InterPro" id="IPR050407">
    <property type="entry name" value="Geranylgeranyl_reductase"/>
</dbReference>
<proteinExistence type="predicted"/>
<dbReference type="Proteomes" id="UP000440224">
    <property type="component" value="Unassembled WGS sequence"/>
</dbReference>
<evidence type="ECO:0000259" key="1">
    <source>
        <dbReference type="Pfam" id="PF01494"/>
    </source>
</evidence>
<dbReference type="PANTHER" id="PTHR42685:SF22">
    <property type="entry name" value="CONDITIONED MEDIUM FACTOR RECEPTOR 1"/>
    <property type="match status" value="1"/>
</dbReference>
<accession>A0A6N7PZT2</accession>
<evidence type="ECO:0000313" key="3">
    <source>
        <dbReference type="Proteomes" id="UP000440224"/>
    </source>
</evidence>
<comment type="caution">
    <text evidence="2">The sequence shown here is derived from an EMBL/GenBank/DDBJ whole genome shotgun (WGS) entry which is preliminary data.</text>
</comment>
<dbReference type="EMBL" id="WJIE01000017">
    <property type="protein sequence ID" value="MRG97369.1"/>
    <property type="molecule type" value="Genomic_DNA"/>
</dbReference>
<dbReference type="PANTHER" id="PTHR42685">
    <property type="entry name" value="GERANYLGERANYL DIPHOSPHATE REDUCTASE"/>
    <property type="match status" value="1"/>
</dbReference>
<dbReference type="GO" id="GO:0071949">
    <property type="term" value="F:FAD binding"/>
    <property type="evidence" value="ECO:0007669"/>
    <property type="project" value="InterPro"/>
</dbReference>
<dbReference type="InterPro" id="IPR002938">
    <property type="entry name" value="FAD-bd"/>
</dbReference>
<dbReference type="Pfam" id="PF01494">
    <property type="entry name" value="FAD_binding_3"/>
    <property type="match status" value="1"/>
</dbReference>
<dbReference type="SUPFAM" id="SSF51905">
    <property type="entry name" value="FAD/NAD(P)-binding domain"/>
    <property type="match status" value="1"/>
</dbReference>
<name>A0A6N7PZT2_9BACT</name>
<dbReference type="PRINTS" id="PR00420">
    <property type="entry name" value="RNGMNOXGNASE"/>
</dbReference>
<dbReference type="AlphaFoldDB" id="A0A6N7PZT2"/>
<protein>
    <submittedName>
        <fullName evidence="2">NAD(P)/FAD-dependent oxidoreductase</fullName>
    </submittedName>
</protein>
<dbReference type="Gene3D" id="3.50.50.60">
    <property type="entry name" value="FAD/NAD(P)-binding domain"/>
    <property type="match status" value="1"/>
</dbReference>
<sequence length="412" mass="43441">MLDAEIVIVGGGPAGISTALFLAHTSPRLADRILVIERGKYPREKVCAGAIGARADKLLASIGARVDVPSVPIRGLSVDASGRSLATRADGPPIGRVVRRVEFDHAFAAVAMARGVRVRDGVKVTGLVVGEHAARLETSIGEIRARAVVGADGVGSVVRRALGLPRGAFMAQAVELDTERASEDEPRDLLHFDLGDRGLPGYAWDFPTLVRGEPLVCRGIYELRAEGVPERAATEPGPGDRLLARAAARGVPAPAASLRRFAERGLSLHEPFARPRVLLVGEAAGIDPALGEGIAQAIQYGAVAGPFLARALRSGDLSFASFPRVLHASRLGFDLRVRARAARFVYGGARPLVERWVTRSRALAAAGMEYFAGERVDRRALGRSALDLGGALLGVALDQARVTWAPRSGASP</sequence>
<feature type="domain" description="FAD-binding" evidence="1">
    <location>
        <begin position="4"/>
        <end position="313"/>
    </location>
</feature>